<feature type="binding site" evidence="15">
    <location>
        <position position="420"/>
    </location>
    <ligand>
        <name>FAD</name>
        <dbReference type="ChEBI" id="CHEBI:57692"/>
    </ligand>
</feature>
<feature type="disulfide bond" description="Redox-active" evidence="16">
    <location>
        <begin position="150"/>
        <end position="155"/>
    </location>
</feature>
<dbReference type="NCBIfam" id="TIGR01350">
    <property type="entry name" value="lipoamide_DH"/>
    <property type="match status" value="1"/>
</dbReference>
<dbReference type="PANTHER" id="PTHR22912">
    <property type="entry name" value="DISULFIDE OXIDOREDUCTASE"/>
    <property type="match status" value="1"/>
</dbReference>
<dbReference type="Gene3D" id="3.50.50.60">
    <property type="entry name" value="FAD/NAD(P)-binding domain"/>
    <property type="match status" value="2"/>
</dbReference>
<dbReference type="InterPro" id="IPR001100">
    <property type="entry name" value="Pyr_nuc-diS_OxRdtase"/>
</dbReference>
<feature type="binding site" evidence="15">
    <location>
        <begin position="250"/>
        <end position="252"/>
    </location>
    <ligand>
        <name>FAD</name>
        <dbReference type="ChEBI" id="CHEBI:57692"/>
    </ligand>
</feature>
<protein>
    <recommendedName>
        <fullName evidence="4 17">Dihydrolipoyl dehydrogenase</fullName>
        <ecNumber evidence="3 17">1.8.1.4</ecNumber>
    </recommendedName>
</protein>
<feature type="binding site" evidence="15">
    <location>
        <position position="159"/>
    </location>
    <ligand>
        <name>FAD</name>
        <dbReference type="ChEBI" id="CHEBI:57692"/>
    </ligand>
</feature>
<dbReference type="Gene3D" id="2.40.50.100">
    <property type="match status" value="1"/>
</dbReference>
<keyword evidence="11" id="KW-1015">Disulfide bond</keyword>
<dbReference type="Pfam" id="PF00364">
    <property type="entry name" value="Biotin_lipoyl"/>
    <property type="match status" value="1"/>
</dbReference>
<dbReference type="Pfam" id="PF07992">
    <property type="entry name" value="Pyr_redox_2"/>
    <property type="match status" value="1"/>
</dbReference>
<dbReference type="PROSITE" id="PS50968">
    <property type="entry name" value="BIOTINYL_LIPOYL"/>
    <property type="match status" value="1"/>
</dbReference>
<dbReference type="SUPFAM" id="SSF51230">
    <property type="entry name" value="Single hybrid motif"/>
    <property type="match status" value="1"/>
</dbReference>
<evidence type="ECO:0000256" key="16">
    <source>
        <dbReference type="PIRSR" id="PIRSR000350-4"/>
    </source>
</evidence>
<name>A0A378XRG7_PAEPO</name>
<evidence type="ECO:0000256" key="7">
    <source>
        <dbReference type="ARBA" id="ARBA00022823"/>
    </source>
</evidence>
<dbReference type="Pfam" id="PF02852">
    <property type="entry name" value="Pyr_redox_dim"/>
    <property type="match status" value="1"/>
</dbReference>
<evidence type="ECO:0000256" key="13">
    <source>
        <dbReference type="ARBA" id="ARBA00049187"/>
    </source>
</evidence>
<feature type="binding site" evidence="15">
    <location>
        <position position="310"/>
    </location>
    <ligand>
        <name>NAD(+)</name>
        <dbReference type="ChEBI" id="CHEBI:57540"/>
    </ligand>
</feature>
<dbReference type="PRINTS" id="PR00411">
    <property type="entry name" value="PNDRDTASEI"/>
</dbReference>
<dbReference type="SUPFAM" id="SSF55424">
    <property type="entry name" value="FAD/NAD-linked reductases, dimerisation (C-terminal) domain"/>
    <property type="match status" value="1"/>
</dbReference>
<dbReference type="InterPro" id="IPR003016">
    <property type="entry name" value="2-oxoA_DH_lipoyl-BS"/>
</dbReference>
<evidence type="ECO:0000256" key="2">
    <source>
        <dbReference type="ARBA" id="ARBA00007532"/>
    </source>
</evidence>
<dbReference type="InterPro" id="IPR023753">
    <property type="entry name" value="FAD/NAD-binding_dom"/>
</dbReference>
<keyword evidence="8 15" id="KW-0274">FAD</keyword>
<dbReference type="SUPFAM" id="SSF51905">
    <property type="entry name" value="FAD/NAD(P)-binding domain"/>
    <property type="match status" value="1"/>
</dbReference>
<evidence type="ECO:0000313" key="20">
    <source>
        <dbReference type="Proteomes" id="UP000254400"/>
    </source>
</evidence>
<dbReference type="PIRSF" id="PIRSF000350">
    <property type="entry name" value="Mercury_reductase_MerA"/>
    <property type="match status" value="1"/>
</dbReference>
<evidence type="ECO:0000259" key="18">
    <source>
        <dbReference type="PROSITE" id="PS50968"/>
    </source>
</evidence>
<evidence type="ECO:0000256" key="5">
    <source>
        <dbReference type="ARBA" id="ARBA00022490"/>
    </source>
</evidence>
<evidence type="ECO:0000256" key="1">
    <source>
        <dbReference type="ARBA" id="ARBA00004496"/>
    </source>
</evidence>
<comment type="miscellaneous">
    <text evidence="17">The active site is a redox-active disulfide bond.</text>
</comment>
<reference evidence="19 20" key="1">
    <citation type="submission" date="2018-06" db="EMBL/GenBank/DDBJ databases">
        <authorList>
            <consortium name="Pathogen Informatics"/>
            <person name="Doyle S."/>
        </authorList>
    </citation>
    <scope>NUCLEOTIDE SEQUENCE [LARGE SCALE GENOMIC DNA]</scope>
    <source>
        <strain evidence="19 20">NCTC10343</strain>
    </source>
</reference>
<sequence length="574" mass="61700">MNSLLVVKGFEKIMEVKMSMIPGGKKGKASKNHVQLGQNVSFGDVLLEVETGKGVREITANVEGSISKIHFEEGDEVSSNQALFTIEAATEEGTSTVESQAIKVEQPTVDKNVDLLIIGAGPGGYVAAIYAAKKGIKVALVEKEELGGTCLNVGCIPTKSLVKSSEICHHIKESSLFGIHAGTDLQVDMKQVIRRKDEIKGKLISGIDYLMEKNNIEIIRGQAAFLSATQVSVKGQRHYQVTAKDIIIATGSKITKVNIPGINLPFVMNSTDALASTELPKSITIIGGGVIGMEFAFIYRNFGVEVHVVEFMDRLLTMVDSDISEEIKHSAENAGIHIHTQSKVSKIQQADDGQAIVTYENKQGEHLLVSEKVLVAIGREPNLDGLDIEQAGIQRNERGKGITVNEYMRTNVEHIYAIGDVTDIMQLAHVASHQGITAIDAIMGGSEGMHYAAIPNVIFTSPEIASVGILEDQCKQEGMDFRVSKVSFSSNGKALTMNESEGFIKLIKDNVSQKIVGGSIIGPDASSLISSLTLAIANELTEQQIMQTVFAHPTTGEVIHEAAFGLSIGALHQA</sequence>
<dbReference type="PANTHER" id="PTHR22912:SF217">
    <property type="entry name" value="DIHYDROLIPOYL DEHYDROGENASE"/>
    <property type="match status" value="1"/>
</dbReference>
<evidence type="ECO:0000256" key="4">
    <source>
        <dbReference type="ARBA" id="ARBA00016961"/>
    </source>
</evidence>
<comment type="cofactor">
    <cofactor evidence="15 17">
        <name>FAD</name>
        <dbReference type="ChEBI" id="CHEBI:57692"/>
    </cofactor>
    <text evidence="15 17">Binds 1 FAD per subunit.</text>
</comment>
<proteinExistence type="inferred from homology"/>
<dbReference type="InterPro" id="IPR006258">
    <property type="entry name" value="Lipoamide_DH"/>
</dbReference>
<dbReference type="AlphaFoldDB" id="A0A378XRG7"/>
<dbReference type="CDD" id="cd06849">
    <property type="entry name" value="lipoyl_domain"/>
    <property type="match status" value="1"/>
</dbReference>
<keyword evidence="10 15" id="KW-0520">NAD</keyword>
<dbReference type="InterPro" id="IPR012999">
    <property type="entry name" value="Pyr_OxRdtase_I_AS"/>
</dbReference>
<dbReference type="InterPro" id="IPR000089">
    <property type="entry name" value="Biotin_lipoyl"/>
</dbReference>
<evidence type="ECO:0000313" key="19">
    <source>
        <dbReference type="EMBL" id="SUA63457.1"/>
    </source>
</evidence>
<dbReference type="EMBL" id="UGSC01000001">
    <property type="protein sequence ID" value="SUA63457.1"/>
    <property type="molecule type" value="Genomic_DNA"/>
</dbReference>
<evidence type="ECO:0000256" key="14">
    <source>
        <dbReference type="PIRSR" id="PIRSR000350-2"/>
    </source>
</evidence>
<dbReference type="GO" id="GO:0050660">
    <property type="term" value="F:flavin adenine dinucleotide binding"/>
    <property type="evidence" value="ECO:0007669"/>
    <property type="project" value="InterPro"/>
</dbReference>
<keyword evidence="6 17" id="KW-0285">Flavoprotein</keyword>
<dbReference type="EC" id="1.8.1.4" evidence="3 17"/>
<dbReference type="InterPro" id="IPR036188">
    <property type="entry name" value="FAD/NAD-bd_sf"/>
</dbReference>
<dbReference type="GO" id="GO:0006103">
    <property type="term" value="P:2-oxoglutarate metabolic process"/>
    <property type="evidence" value="ECO:0007669"/>
    <property type="project" value="TreeGrafter"/>
</dbReference>
<dbReference type="InterPro" id="IPR016156">
    <property type="entry name" value="FAD/NAD-linked_Rdtase_dimer_sf"/>
</dbReference>
<accession>A0A378XRG7</accession>
<keyword evidence="5" id="KW-0963">Cytoplasm</keyword>
<dbReference type="PRINTS" id="PR00368">
    <property type="entry name" value="FADPNR"/>
</dbReference>
<dbReference type="InterPro" id="IPR011053">
    <property type="entry name" value="Single_hybrid_motif"/>
</dbReference>
<dbReference type="PROSITE" id="PS00189">
    <property type="entry name" value="LIPOYL"/>
    <property type="match status" value="1"/>
</dbReference>
<dbReference type="GO" id="GO:0005737">
    <property type="term" value="C:cytoplasm"/>
    <property type="evidence" value="ECO:0007669"/>
    <property type="project" value="UniProtKB-SubCell"/>
</dbReference>
<keyword evidence="9 17" id="KW-0560">Oxidoreductase</keyword>
<dbReference type="FunFam" id="3.30.390.30:FF:000001">
    <property type="entry name" value="Dihydrolipoyl dehydrogenase"/>
    <property type="match status" value="1"/>
</dbReference>
<dbReference type="Proteomes" id="UP000254400">
    <property type="component" value="Unassembled WGS sequence"/>
</dbReference>
<dbReference type="PROSITE" id="PS00076">
    <property type="entry name" value="PYRIDINE_REDOX_1"/>
    <property type="match status" value="1"/>
</dbReference>
<evidence type="ECO:0000256" key="17">
    <source>
        <dbReference type="RuleBase" id="RU003692"/>
    </source>
</evidence>
<dbReference type="InterPro" id="IPR050151">
    <property type="entry name" value="Class-I_Pyr_Nuc-Dis_Oxidored"/>
</dbReference>
<feature type="domain" description="Lipoyl-binding" evidence="18">
    <location>
        <begin position="13"/>
        <end position="87"/>
    </location>
</feature>
<keyword evidence="12 17" id="KW-0676">Redox-active center</keyword>
<evidence type="ECO:0000256" key="6">
    <source>
        <dbReference type="ARBA" id="ARBA00022630"/>
    </source>
</evidence>
<evidence type="ECO:0000256" key="12">
    <source>
        <dbReference type="ARBA" id="ARBA00023284"/>
    </source>
</evidence>
<feature type="active site" description="Proton acceptor" evidence="14">
    <location>
        <position position="552"/>
    </location>
</feature>
<comment type="catalytic activity">
    <reaction evidence="13 17">
        <text>N(6)-[(R)-dihydrolipoyl]-L-lysyl-[protein] + NAD(+) = N(6)-[(R)-lipoyl]-L-lysyl-[protein] + NADH + H(+)</text>
        <dbReference type="Rhea" id="RHEA:15045"/>
        <dbReference type="Rhea" id="RHEA-COMP:10474"/>
        <dbReference type="Rhea" id="RHEA-COMP:10475"/>
        <dbReference type="ChEBI" id="CHEBI:15378"/>
        <dbReference type="ChEBI" id="CHEBI:57540"/>
        <dbReference type="ChEBI" id="CHEBI:57945"/>
        <dbReference type="ChEBI" id="CHEBI:83099"/>
        <dbReference type="ChEBI" id="CHEBI:83100"/>
        <dbReference type="EC" id="1.8.1.4"/>
    </reaction>
</comment>
<evidence type="ECO:0000256" key="9">
    <source>
        <dbReference type="ARBA" id="ARBA00023002"/>
    </source>
</evidence>
<evidence type="ECO:0000256" key="15">
    <source>
        <dbReference type="PIRSR" id="PIRSR000350-3"/>
    </source>
</evidence>
<evidence type="ECO:0000256" key="8">
    <source>
        <dbReference type="ARBA" id="ARBA00022827"/>
    </source>
</evidence>
<dbReference type="GO" id="GO:0004148">
    <property type="term" value="F:dihydrolipoyl dehydrogenase (NADH) activity"/>
    <property type="evidence" value="ECO:0007669"/>
    <property type="project" value="UniProtKB-EC"/>
</dbReference>
<evidence type="ECO:0000256" key="10">
    <source>
        <dbReference type="ARBA" id="ARBA00023027"/>
    </source>
</evidence>
<evidence type="ECO:0000256" key="11">
    <source>
        <dbReference type="ARBA" id="ARBA00023157"/>
    </source>
</evidence>
<gene>
    <name evidence="19" type="primary">lpdA</name>
    <name evidence="19" type="ORF">NCTC10343_00663</name>
</gene>
<organism evidence="19 20">
    <name type="scientific">Paenibacillus polymyxa</name>
    <name type="common">Bacillus polymyxa</name>
    <dbReference type="NCBI Taxonomy" id="1406"/>
    <lineage>
        <taxon>Bacteria</taxon>
        <taxon>Bacillati</taxon>
        <taxon>Bacillota</taxon>
        <taxon>Bacilli</taxon>
        <taxon>Bacillales</taxon>
        <taxon>Paenibacillaceae</taxon>
        <taxon>Paenibacillus</taxon>
    </lineage>
</organism>
<feature type="binding site" evidence="15">
    <location>
        <position position="378"/>
    </location>
    <ligand>
        <name>NAD(+)</name>
        <dbReference type="ChEBI" id="CHEBI:57540"/>
    </ligand>
</feature>
<feature type="binding site" evidence="15">
    <location>
        <begin position="287"/>
        <end position="294"/>
    </location>
    <ligand>
        <name>NAD(+)</name>
        <dbReference type="ChEBI" id="CHEBI:57540"/>
    </ligand>
</feature>
<comment type="subcellular location">
    <subcellularLocation>
        <location evidence="1">Cytoplasm</location>
    </subcellularLocation>
</comment>
<comment type="similarity">
    <text evidence="2 17">Belongs to the class-I pyridine nucleotide-disulfide oxidoreductase family.</text>
</comment>
<keyword evidence="7" id="KW-0450">Lipoyl</keyword>
<keyword evidence="15" id="KW-0547">Nucleotide-binding</keyword>
<dbReference type="InterPro" id="IPR004099">
    <property type="entry name" value="Pyr_nucl-diS_OxRdtase_dimer"/>
</dbReference>
<dbReference type="Gene3D" id="3.30.390.30">
    <property type="match status" value="1"/>
</dbReference>
<evidence type="ECO:0000256" key="3">
    <source>
        <dbReference type="ARBA" id="ARBA00012608"/>
    </source>
</evidence>